<dbReference type="GeneID" id="5436309"/>
<evidence type="ECO:0000259" key="1">
    <source>
        <dbReference type="Pfam" id="PF20150"/>
    </source>
</evidence>
<gene>
    <name evidence="2" type="ORF">BCIN_10g01650</name>
</gene>
<accession>A0A384JU84</accession>
<dbReference type="InterPro" id="IPR045518">
    <property type="entry name" value="2EXR"/>
</dbReference>
<dbReference type="Proteomes" id="UP000001798">
    <property type="component" value="Chromosome 10"/>
</dbReference>
<reference evidence="2 3" key="1">
    <citation type="journal article" date="2011" name="PLoS Genet.">
        <title>Genomic analysis of the necrotrophic fungal pathogens Sclerotinia sclerotiorum and Botrytis cinerea.</title>
        <authorList>
            <person name="Amselem J."/>
            <person name="Cuomo C.A."/>
            <person name="van Kan J.A."/>
            <person name="Viaud M."/>
            <person name="Benito E.P."/>
            <person name="Couloux A."/>
            <person name="Coutinho P.M."/>
            <person name="de Vries R.P."/>
            <person name="Dyer P.S."/>
            <person name="Fillinger S."/>
            <person name="Fournier E."/>
            <person name="Gout L."/>
            <person name="Hahn M."/>
            <person name="Kohn L."/>
            <person name="Lapalu N."/>
            <person name="Plummer K.M."/>
            <person name="Pradier J.M."/>
            <person name="Quevillon E."/>
            <person name="Sharon A."/>
            <person name="Simon A."/>
            <person name="ten Have A."/>
            <person name="Tudzynski B."/>
            <person name="Tudzynski P."/>
            <person name="Wincker P."/>
            <person name="Andrew M."/>
            <person name="Anthouard V."/>
            <person name="Beever R.E."/>
            <person name="Beffa R."/>
            <person name="Benoit I."/>
            <person name="Bouzid O."/>
            <person name="Brault B."/>
            <person name="Chen Z."/>
            <person name="Choquer M."/>
            <person name="Collemare J."/>
            <person name="Cotton P."/>
            <person name="Danchin E.G."/>
            <person name="Da Silva C."/>
            <person name="Gautier A."/>
            <person name="Giraud C."/>
            <person name="Giraud T."/>
            <person name="Gonzalez C."/>
            <person name="Grossetete S."/>
            <person name="Guldener U."/>
            <person name="Henrissat B."/>
            <person name="Howlett B.J."/>
            <person name="Kodira C."/>
            <person name="Kretschmer M."/>
            <person name="Lappartient A."/>
            <person name="Leroch M."/>
            <person name="Levis C."/>
            <person name="Mauceli E."/>
            <person name="Neuveglise C."/>
            <person name="Oeser B."/>
            <person name="Pearson M."/>
            <person name="Poulain J."/>
            <person name="Poussereau N."/>
            <person name="Quesneville H."/>
            <person name="Rascle C."/>
            <person name="Schumacher J."/>
            <person name="Segurens B."/>
            <person name="Sexton A."/>
            <person name="Silva E."/>
            <person name="Sirven C."/>
            <person name="Soanes D.M."/>
            <person name="Talbot N.J."/>
            <person name="Templeton M."/>
            <person name="Yandava C."/>
            <person name="Yarden O."/>
            <person name="Zeng Q."/>
            <person name="Rollins J.A."/>
            <person name="Lebrun M.H."/>
            <person name="Dickman M."/>
        </authorList>
    </citation>
    <scope>NUCLEOTIDE SEQUENCE [LARGE SCALE GENOMIC DNA]</scope>
    <source>
        <strain evidence="2 3">B05.10</strain>
    </source>
</reference>
<evidence type="ECO:0000313" key="3">
    <source>
        <dbReference type="Proteomes" id="UP000001798"/>
    </source>
</evidence>
<reference evidence="2 3" key="2">
    <citation type="journal article" date="2012" name="Eukaryot. Cell">
        <title>Genome update of Botrytis cinerea strains B05.10 and T4.</title>
        <authorList>
            <person name="Staats M."/>
            <person name="van Kan J.A."/>
        </authorList>
    </citation>
    <scope>NUCLEOTIDE SEQUENCE [LARGE SCALE GENOMIC DNA]</scope>
    <source>
        <strain evidence="2 3">B05.10</strain>
    </source>
</reference>
<dbReference type="KEGG" id="bfu:BCIN_10g01650"/>
<dbReference type="OrthoDB" id="3547784at2759"/>
<dbReference type="PANTHER" id="PTHR35910:SF1">
    <property type="entry name" value="2EXR DOMAIN-CONTAINING PROTEIN"/>
    <property type="match status" value="1"/>
</dbReference>
<dbReference type="PANTHER" id="PTHR35910">
    <property type="entry name" value="2EXR DOMAIN-CONTAINING PROTEIN"/>
    <property type="match status" value="1"/>
</dbReference>
<dbReference type="EMBL" id="CP009814">
    <property type="protein sequence ID" value="ATZ54145.1"/>
    <property type="molecule type" value="Genomic_DNA"/>
</dbReference>
<reference evidence="2 3" key="3">
    <citation type="journal article" date="2017" name="Mol. Plant Pathol.">
        <title>A gapless genome sequence of the fungus Botrytis cinerea.</title>
        <authorList>
            <person name="Van Kan J.A."/>
            <person name="Stassen J.H."/>
            <person name="Mosbach A."/>
            <person name="Van Der Lee T.A."/>
            <person name="Faino L."/>
            <person name="Farmer A.D."/>
            <person name="Papasotiriou D.G."/>
            <person name="Zhou S."/>
            <person name="Seidl M.F."/>
            <person name="Cottam E."/>
            <person name="Edel D."/>
            <person name="Hahn M."/>
            <person name="Schwartz D.C."/>
            <person name="Dietrich R.A."/>
            <person name="Widdison S."/>
            <person name="Scalliet G."/>
        </authorList>
    </citation>
    <scope>NUCLEOTIDE SEQUENCE [LARGE SCALE GENOMIC DNA]</scope>
    <source>
        <strain evidence="2 3">B05.10</strain>
    </source>
</reference>
<protein>
    <recommendedName>
        <fullName evidence="1">2EXR domain-containing protein</fullName>
    </recommendedName>
</protein>
<dbReference type="Pfam" id="PF20150">
    <property type="entry name" value="2EXR"/>
    <property type="match status" value="1"/>
</dbReference>
<name>A0A384JU84_BOTFB</name>
<dbReference type="AlphaFoldDB" id="A0A384JU84"/>
<feature type="domain" description="2EXR" evidence="1">
    <location>
        <begin position="128"/>
        <end position="246"/>
    </location>
</feature>
<sequence length="461" mass="53043">MIISTQSKLQDRKITPPGYLMASLVEGRGGIGSGMAATAVLDRQALTDNDVKSGATQNKFETKYTAVTPTNLVNSNSGYNTDNDRTPSGQEKVEAAWYSPEMFNFFEIQIYRNHPLSAIDSTVPADSFISFTLLPIELQRKTWFYALPPPDSNIWAQVKVEYYNHDSRPRIWIDHDYSPFGSTALPFPYALQSVCRTAREMFLEHYSQLKFDGINKKISDPGDDEYRKVTLITNPGIWLDREVDTLHLTNIYELPGYKENGKVSLNLTGLKFLTIDVMNITWMGEIMGDSDLFWTALEGFCPGLQRLTVVINDIHEFPRVHSFDEISSQHLFQDFNEEFNDRLRHCQWIEPRTDRTSLGFVIQRNRDLCEIDFPKAMQLNMDYWRKIDIRPVWIACITPFYVDSLSGEVFPGPFVVVRTSYDLEVFIPCNEDGSFLDEYDHIKELFDEGDQEECLIVIDND</sequence>
<evidence type="ECO:0000313" key="2">
    <source>
        <dbReference type="EMBL" id="ATZ54145.1"/>
    </source>
</evidence>
<dbReference type="RefSeq" id="XP_024551252.1">
    <property type="nucleotide sequence ID" value="XM_024695458.1"/>
</dbReference>
<proteinExistence type="predicted"/>
<organism evidence="2 3">
    <name type="scientific">Botryotinia fuckeliana (strain B05.10)</name>
    <name type="common">Noble rot fungus</name>
    <name type="synonym">Botrytis cinerea</name>
    <dbReference type="NCBI Taxonomy" id="332648"/>
    <lineage>
        <taxon>Eukaryota</taxon>
        <taxon>Fungi</taxon>
        <taxon>Dikarya</taxon>
        <taxon>Ascomycota</taxon>
        <taxon>Pezizomycotina</taxon>
        <taxon>Leotiomycetes</taxon>
        <taxon>Helotiales</taxon>
        <taxon>Sclerotiniaceae</taxon>
        <taxon>Botrytis</taxon>
    </lineage>
</organism>
<keyword evidence="3" id="KW-1185">Reference proteome</keyword>
<dbReference type="VEuPathDB" id="FungiDB:Bcin10g01650"/>